<name>A0A2T1NBQ2_9FLAO</name>
<keyword evidence="1" id="KW-0472">Membrane</keyword>
<sequence>MELFGITLTEYIGYFASFFVLLSFTMKNVKRLRIINMIGCTLFIIYGFMLPTVRVGLPIIIANAAIFCVNFYYAFLKKN</sequence>
<keyword evidence="1" id="KW-0812">Transmembrane</keyword>
<evidence type="ECO:0000256" key="1">
    <source>
        <dbReference type="SAM" id="Phobius"/>
    </source>
</evidence>
<feature type="transmembrane region" description="Helical" evidence="1">
    <location>
        <begin position="55"/>
        <end position="76"/>
    </location>
</feature>
<keyword evidence="1" id="KW-1133">Transmembrane helix</keyword>
<comment type="caution">
    <text evidence="2">The sequence shown here is derived from an EMBL/GenBank/DDBJ whole genome shotgun (WGS) entry which is preliminary data.</text>
</comment>
<organism evidence="2 3">
    <name type="scientific">Mesoflavibacter zeaxanthinifaciens subsp. sabulilitoris</name>
    <dbReference type="NCBI Taxonomy" id="1520893"/>
    <lineage>
        <taxon>Bacteria</taxon>
        <taxon>Pseudomonadati</taxon>
        <taxon>Bacteroidota</taxon>
        <taxon>Flavobacteriia</taxon>
        <taxon>Flavobacteriales</taxon>
        <taxon>Flavobacteriaceae</taxon>
        <taxon>Mesoflavibacter</taxon>
    </lineage>
</organism>
<accession>A0A2T1NBQ2</accession>
<reference evidence="2 3" key="1">
    <citation type="submission" date="2018-03" db="EMBL/GenBank/DDBJ databases">
        <title>Mesoflavibacter sp. HG37 and Mesoflavibacter sp. HG96 sp.nov., two marine bacteria isolated from seawater of Western Pacific Ocean.</title>
        <authorList>
            <person name="Cheng H."/>
            <person name="Wu Y.-H."/>
            <person name="Guo L.-L."/>
            <person name="Xu X.-W."/>
        </authorList>
    </citation>
    <scope>NUCLEOTIDE SEQUENCE [LARGE SCALE GENOMIC DNA]</scope>
    <source>
        <strain evidence="2 3">KCTC 42117</strain>
    </source>
</reference>
<dbReference type="Proteomes" id="UP000238430">
    <property type="component" value="Unassembled WGS sequence"/>
</dbReference>
<dbReference type="OrthoDB" id="677174at2"/>
<protein>
    <submittedName>
        <fullName evidence="2">Uroporphyrinogen decarboxylase</fullName>
    </submittedName>
</protein>
<dbReference type="EMBL" id="PXOT01000023">
    <property type="protein sequence ID" value="PSG89861.1"/>
    <property type="molecule type" value="Genomic_DNA"/>
</dbReference>
<dbReference type="RefSeq" id="WP_106678934.1">
    <property type="nucleotide sequence ID" value="NZ_JACHWV010000008.1"/>
</dbReference>
<keyword evidence="3" id="KW-1185">Reference proteome</keyword>
<evidence type="ECO:0000313" key="2">
    <source>
        <dbReference type="EMBL" id="PSG89861.1"/>
    </source>
</evidence>
<gene>
    <name evidence="2" type="ORF">C7H61_08635</name>
</gene>
<proteinExistence type="predicted"/>
<feature type="transmembrane region" description="Helical" evidence="1">
    <location>
        <begin position="32"/>
        <end position="49"/>
    </location>
</feature>
<dbReference type="AlphaFoldDB" id="A0A2T1NBQ2"/>
<evidence type="ECO:0000313" key="3">
    <source>
        <dbReference type="Proteomes" id="UP000238430"/>
    </source>
</evidence>
<feature type="transmembrane region" description="Helical" evidence="1">
    <location>
        <begin position="6"/>
        <end position="25"/>
    </location>
</feature>